<dbReference type="GO" id="GO:0005886">
    <property type="term" value="C:plasma membrane"/>
    <property type="evidence" value="ECO:0007669"/>
    <property type="project" value="UniProtKB-SubCell"/>
</dbReference>
<keyword evidence="2 13" id="KW-0813">Transport</keyword>
<evidence type="ECO:0000256" key="15">
    <source>
        <dbReference type="SAM" id="Coils"/>
    </source>
</evidence>
<comment type="function">
    <text evidence="11 13">F(1)F(0) ATP synthase produces ATP from ADP in the presence of a proton or sodium gradient. F-type ATPases consist of two structural domains, F(1) containing the extramembraneous catalytic core and F(0) containing the membrane proton channel, linked together by a central stalk and a peripheral stalk. During catalysis, ATP synthesis in the catalytic domain of F(1) is coupled via a rotary mechanism of the central stalk subunits to proton translocation.</text>
</comment>
<evidence type="ECO:0000256" key="3">
    <source>
        <dbReference type="ARBA" id="ARBA00022475"/>
    </source>
</evidence>
<dbReference type="InterPro" id="IPR028987">
    <property type="entry name" value="ATP_synth_B-like_membr_sf"/>
</dbReference>
<evidence type="ECO:0000256" key="7">
    <source>
        <dbReference type="ARBA" id="ARBA00022989"/>
    </source>
</evidence>
<evidence type="ECO:0000256" key="5">
    <source>
        <dbReference type="ARBA" id="ARBA00022692"/>
    </source>
</evidence>
<dbReference type="InterPro" id="IPR050059">
    <property type="entry name" value="ATP_synthase_B_chain"/>
</dbReference>
<dbReference type="Proteomes" id="UP000523087">
    <property type="component" value="Unassembled WGS sequence"/>
</dbReference>
<dbReference type="GO" id="GO:0046961">
    <property type="term" value="F:proton-transporting ATPase activity, rotational mechanism"/>
    <property type="evidence" value="ECO:0007669"/>
    <property type="project" value="TreeGrafter"/>
</dbReference>
<dbReference type="GO" id="GO:0046933">
    <property type="term" value="F:proton-transporting ATP synthase activity, rotational mechanism"/>
    <property type="evidence" value="ECO:0007669"/>
    <property type="project" value="UniProtKB-UniRule"/>
</dbReference>
<dbReference type="InterPro" id="IPR002146">
    <property type="entry name" value="ATP_synth_b/b'su_bac/chlpt"/>
</dbReference>
<sequence length="183" mass="20659">MKGVKAVLISMNTLVLGAAEHHTGINSGDIIFQLLIFLILLALLRKYAFGPLMGIMKQREEHIANEIEQAEKHHQEAKKLAEEQRELMKKSRQEAQQLIENARKLGEEQKEEIIAAARAEAERLKEAAKKEIEREKEQAVAALREQVASLSVLIASKVIEKELSEQDQAKLISEYIQEVGEGR</sequence>
<keyword evidence="7 13" id="KW-1133">Transmembrane helix</keyword>
<feature type="coiled-coil region" evidence="15">
    <location>
        <begin position="60"/>
        <end position="149"/>
    </location>
</feature>
<dbReference type="Gene3D" id="1.20.5.620">
    <property type="entry name" value="F1F0 ATP synthase subunit B, membrane domain"/>
    <property type="match status" value="1"/>
</dbReference>
<evidence type="ECO:0000256" key="1">
    <source>
        <dbReference type="ARBA" id="ARBA00005513"/>
    </source>
</evidence>
<keyword evidence="5 13" id="KW-0812">Transmembrane</keyword>
<keyword evidence="17" id="KW-1185">Reference proteome</keyword>
<evidence type="ECO:0000256" key="2">
    <source>
        <dbReference type="ARBA" id="ARBA00022448"/>
    </source>
</evidence>
<evidence type="ECO:0000256" key="12">
    <source>
        <dbReference type="ARBA" id="ARBA00037847"/>
    </source>
</evidence>
<evidence type="ECO:0000256" key="9">
    <source>
        <dbReference type="ARBA" id="ARBA00023136"/>
    </source>
</evidence>
<proteinExistence type="inferred from homology"/>
<comment type="similarity">
    <text evidence="1 13 14">Belongs to the ATPase B chain family.</text>
</comment>
<name>A0A7W0BXY8_9BACL</name>
<comment type="subcellular location">
    <subcellularLocation>
        <location evidence="13">Cell membrane</location>
        <topology evidence="13">Single-pass membrane protein</topology>
    </subcellularLocation>
    <subcellularLocation>
        <location evidence="12">Endomembrane system</location>
        <topology evidence="12">Single-pass membrane protein</topology>
    </subcellularLocation>
</comment>
<keyword evidence="8 13" id="KW-0406">Ion transport</keyword>
<dbReference type="NCBIfam" id="TIGR01144">
    <property type="entry name" value="ATP_synt_b"/>
    <property type="match status" value="1"/>
</dbReference>
<keyword evidence="6 13" id="KW-0375">Hydrogen ion transport</keyword>
<evidence type="ECO:0000256" key="13">
    <source>
        <dbReference type="HAMAP-Rule" id="MF_01398"/>
    </source>
</evidence>
<evidence type="ECO:0000256" key="14">
    <source>
        <dbReference type="RuleBase" id="RU003848"/>
    </source>
</evidence>
<comment type="caution">
    <text evidence="16">The sequence shown here is derived from an EMBL/GenBank/DDBJ whole genome shotgun (WGS) entry which is preliminary data.</text>
</comment>
<dbReference type="GO" id="GO:0012505">
    <property type="term" value="C:endomembrane system"/>
    <property type="evidence" value="ECO:0007669"/>
    <property type="project" value="UniProtKB-SubCell"/>
</dbReference>
<evidence type="ECO:0000256" key="8">
    <source>
        <dbReference type="ARBA" id="ARBA00023065"/>
    </source>
</evidence>
<organism evidence="16 17">
    <name type="scientific">Thermaerobacillus caldiproteolyticus</name>
    <dbReference type="NCBI Taxonomy" id="247480"/>
    <lineage>
        <taxon>Bacteria</taxon>
        <taxon>Bacillati</taxon>
        <taxon>Bacillota</taxon>
        <taxon>Bacilli</taxon>
        <taxon>Bacillales</taxon>
        <taxon>Anoxybacillaceae</taxon>
        <taxon>Thermaerobacillus</taxon>
    </lineage>
</organism>
<dbReference type="HAMAP" id="MF_01398">
    <property type="entry name" value="ATP_synth_b_bprime"/>
    <property type="match status" value="1"/>
</dbReference>
<dbReference type="CDD" id="cd06503">
    <property type="entry name" value="ATP-synt_Fo_b"/>
    <property type="match status" value="1"/>
</dbReference>
<dbReference type="GO" id="GO:0045259">
    <property type="term" value="C:proton-transporting ATP synthase complex"/>
    <property type="evidence" value="ECO:0007669"/>
    <property type="project" value="UniProtKB-KW"/>
</dbReference>
<gene>
    <name evidence="13" type="primary">atpF</name>
    <name evidence="16" type="ORF">HNR31_001248</name>
</gene>
<comment type="function">
    <text evidence="13">Component of the F(0) channel, it forms part of the peripheral stalk, linking F(1) to F(0).</text>
</comment>
<accession>A0A7W0BXY8</accession>
<evidence type="ECO:0000256" key="4">
    <source>
        <dbReference type="ARBA" id="ARBA00022547"/>
    </source>
</evidence>
<evidence type="ECO:0000313" key="16">
    <source>
        <dbReference type="EMBL" id="MBA2874478.1"/>
    </source>
</evidence>
<keyword evidence="9 13" id="KW-0472">Membrane</keyword>
<protein>
    <recommendedName>
        <fullName evidence="13">ATP synthase subunit b</fullName>
    </recommendedName>
    <alternativeName>
        <fullName evidence="13">ATP synthase F(0) sector subunit b</fullName>
    </alternativeName>
    <alternativeName>
        <fullName evidence="13">ATPase subunit I</fullName>
    </alternativeName>
    <alternativeName>
        <fullName evidence="13">F-type ATPase subunit b</fullName>
        <shortName evidence="13">F-ATPase subunit b</shortName>
    </alternativeName>
</protein>
<dbReference type="Pfam" id="PF00430">
    <property type="entry name" value="ATP-synt_B"/>
    <property type="match status" value="1"/>
</dbReference>
<evidence type="ECO:0000256" key="6">
    <source>
        <dbReference type="ARBA" id="ARBA00022781"/>
    </source>
</evidence>
<keyword evidence="3 13" id="KW-1003">Cell membrane</keyword>
<dbReference type="AlphaFoldDB" id="A0A7W0BXY8"/>
<evidence type="ECO:0000256" key="11">
    <source>
        <dbReference type="ARBA" id="ARBA00025198"/>
    </source>
</evidence>
<keyword evidence="10 13" id="KW-0066">ATP synthesis</keyword>
<evidence type="ECO:0000256" key="10">
    <source>
        <dbReference type="ARBA" id="ARBA00023310"/>
    </source>
</evidence>
<dbReference type="InterPro" id="IPR005864">
    <property type="entry name" value="ATP_synth_F0_bsu_bac"/>
</dbReference>
<keyword evidence="15" id="KW-0175">Coiled coil</keyword>
<dbReference type="PANTHER" id="PTHR33445:SF1">
    <property type="entry name" value="ATP SYNTHASE SUBUNIT B"/>
    <property type="match status" value="1"/>
</dbReference>
<dbReference type="EMBL" id="JACDUT010000003">
    <property type="protein sequence ID" value="MBA2874478.1"/>
    <property type="molecule type" value="Genomic_DNA"/>
</dbReference>
<reference evidence="16 17" key="1">
    <citation type="submission" date="2020-07" db="EMBL/GenBank/DDBJ databases">
        <title>Genomic Encyclopedia of Type Strains, Phase IV (KMG-IV): sequencing the most valuable type-strain genomes for metagenomic binning, comparative biology and taxonomic classification.</title>
        <authorList>
            <person name="Goeker M."/>
        </authorList>
    </citation>
    <scope>NUCLEOTIDE SEQUENCE [LARGE SCALE GENOMIC DNA]</scope>
    <source>
        <strain evidence="16 17">DSM 15730</strain>
    </source>
</reference>
<comment type="subunit">
    <text evidence="13">F-type ATPases have 2 components, F(1) - the catalytic core - and F(0) - the membrane proton channel. F(1) has five subunits: alpha(3), beta(3), gamma(1), delta(1), epsilon(1). F(0) has three main subunits: a(1), b(2) and c(10-14). The alpha and beta chains form an alternating ring which encloses part of the gamma chain. F(1) is attached to F(0) by a central stalk formed by the gamma and epsilon chains, while a peripheral stalk is formed by the delta and b chains.</text>
</comment>
<keyword evidence="4 13" id="KW-0138">CF(0)</keyword>
<dbReference type="SUPFAM" id="SSF81573">
    <property type="entry name" value="F1F0 ATP synthase subunit B, membrane domain"/>
    <property type="match status" value="1"/>
</dbReference>
<dbReference type="PANTHER" id="PTHR33445">
    <property type="entry name" value="ATP SYNTHASE SUBUNIT B', CHLOROPLASTIC"/>
    <property type="match status" value="1"/>
</dbReference>
<evidence type="ECO:0000313" key="17">
    <source>
        <dbReference type="Proteomes" id="UP000523087"/>
    </source>
</evidence>
<feature type="transmembrane region" description="Helical" evidence="13">
    <location>
        <begin position="30"/>
        <end position="49"/>
    </location>
</feature>